<gene>
    <name evidence="1" type="ORF">NBR_LOCUS11183</name>
</gene>
<dbReference type="EMBL" id="UYSL01020475">
    <property type="protein sequence ID" value="VDL74772.1"/>
    <property type="molecule type" value="Genomic_DNA"/>
</dbReference>
<sequence>MGQEPTGINENKWTSSRGEVQTVVEEIEIAPQAHTTDVHHRIAQQPVYVSITSMANARTPPPPGGRPDECAPTEITQIRVIVALR</sequence>
<dbReference type="Proteomes" id="UP000271162">
    <property type="component" value="Unassembled WGS sequence"/>
</dbReference>
<organism evidence="3">
    <name type="scientific">Nippostrongylus brasiliensis</name>
    <name type="common">Rat hookworm</name>
    <dbReference type="NCBI Taxonomy" id="27835"/>
    <lineage>
        <taxon>Eukaryota</taxon>
        <taxon>Metazoa</taxon>
        <taxon>Ecdysozoa</taxon>
        <taxon>Nematoda</taxon>
        <taxon>Chromadorea</taxon>
        <taxon>Rhabditida</taxon>
        <taxon>Rhabditina</taxon>
        <taxon>Rhabditomorpha</taxon>
        <taxon>Strongyloidea</taxon>
        <taxon>Heligmosomidae</taxon>
        <taxon>Nippostrongylus</taxon>
    </lineage>
</organism>
<reference evidence="1 2" key="2">
    <citation type="submission" date="2018-11" db="EMBL/GenBank/DDBJ databases">
        <authorList>
            <consortium name="Pathogen Informatics"/>
        </authorList>
    </citation>
    <scope>NUCLEOTIDE SEQUENCE [LARGE SCALE GENOMIC DNA]</scope>
</reference>
<evidence type="ECO:0000313" key="3">
    <source>
        <dbReference type="WBParaSite" id="NBR_0001118201-mRNA-1"/>
    </source>
</evidence>
<evidence type="ECO:0000313" key="2">
    <source>
        <dbReference type="Proteomes" id="UP000271162"/>
    </source>
</evidence>
<dbReference type="AlphaFoldDB" id="A0A0N4Y5C7"/>
<protein>
    <submittedName>
        <fullName evidence="1 3">Uncharacterized protein</fullName>
    </submittedName>
</protein>
<accession>A0A0N4Y5C7</accession>
<proteinExistence type="predicted"/>
<name>A0A0N4Y5C7_NIPBR</name>
<reference evidence="3" key="1">
    <citation type="submission" date="2017-02" db="UniProtKB">
        <authorList>
            <consortium name="WormBaseParasite"/>
        </authorList>
    </citation>
    <scope>IDENTIFICATION</scope>
</reference>
<evidence type="ECO:0000313" key="1">
    <source>
        <dbReference type="EMBL" id="VDL74772.1"/>
    </source>
</evidence>
<keyword evidence="2" id="KW-1185">Reference proteome</keyword>
<dbReference type="WBParaSite" id="NBR_0001118201-mRNA-1">
    <property type="protein sequence ID" value="NBR_0001118201-mRNA-1"/>
    <property type="gene ID" value="NBR_0001118201"/>
</dbReference>